<proteinExistence type="predicted"/>
<dbReference type="Pfam" id="PF14128">
    <property type="entry name" value="DUF4295"/>
    <property type="match status" value="1"/>
</dbReference>
<feature type="compositionally biased region" description="Basic and acidic residues" evidence="1">
    <location>
        <begin position="95"/>
        <end position="110"/>
    </location>
</feature>
<dbReference type="InterPro" id="IPR025379">
    <property type="entry name" value="DUF4295"/>
</dbReference>
<dbReference type="EMBL" id="UINC01014575">
    <property type="protein sequence ID" value="SVA62074.1"/>
    <property type="molecule type" value="Genomic_DNA"/>
</dbReference>
<dbReference type="AlphaFoldDB" id="A0A381XBH2"/>
<accession>A0A381XBH2</accession>
<name>A0A381XBH2_9ZZZZ</name>
<gene>
    <name evidence="2" type="ORF">METZ01_LOCUS114928</name>
</gene>
<feature type="region of interest" description="Disordered" evidence="1">
    <location>
        <begin position="71"/>
        <end position="110"/>
    </location>
</feature>
<evidence type="ECO:0000313" key="2">
    <source>
        <dbReference type="EMBL" id="SVA62074.1"/>
    </source>
</evidence>
<protein>
    <recommendedName>
        <fullName evidence="3">DUF4295 domain-containing protein</fullName>
    </recommendedName>
</protein>
<evidence type="ECO:0008006" key="3">
    <source>
        <dbReference type="Google" id="ProtNLM"/>
    </source>
</evidence>
<reference evidence="2" key="1">
    <citation type="submission" date="2018-05" db="EMBL/GenBank/DDBJ databases">
        <authorList>
            <person name="Lanie J.A."/>
            <person name="Ng W.-L."/>
            <person name="Kazmierczak K.M."/>
            <person name="Andrzejewski T.M."/>
            <person name="Davidsen T.M."/>
            <person name="Wayne K.J."/>
            <person name="Tettelin H."/>
            <person name="Glass J.I."/>
            <person name="Rusch D."/>
            <person name="Podicherti R."/>
            <person name="Tsui H.-C.T."/>
            <person name="Winkler M.E."/>
        </authorList>
    </citation>
    <scope>NUCLEOTIDE SEQUENCE</scope>
</reference>
<sequence>MAKKQKSFAEKASSKSDKELVHVKYVKSVKSDKEGSWRFNESIISMEKGQDLDVALKELEDAANMVDIAMPGSEEEAAENEVPISKAPTEETPAEETKEETPAEETKEET</sequence>
<organism evidence="2">
    <name type="scientific">marine metagenome</name>
    <dbReference type="NCBI Taxonomy" id="408172"/>
    <lineage>
        <taxon>unclassified sequences</taxon>
        <taxon>metagenomes</taxon>
        <taxon>ecological metagenomes</taxon>
    </lineage>
</organism>
<feature type="non-terminal residue" evidence="2">
    <location>
        <position position="110"/>
    </location>
</feature>
<evidence type="ECO:0000256" key="1">
    <source>
        <dbReference type="SAM" id="MobiDB-lite"/>
    </source>
</evidence>